<accession>A0A6B2LSZ6</accession>
<name>A0A6B2LSZ6_9EUKA</name>
<dbReference type="Gene3D" id="3.40.50.300">
    <property type="entry name" value="P-loop containing nucleotide triphosphate hydrolases"/>
    <property type="match status" value="1"/>
</dbReference>
<dbReference type="InterPro" id="IPR003578">
    <property type="entry name" value="Small_GTPase_Rho"/>
</dbReference>
<dbReference type="Pfam" id="PF00071">
    <property type="entry name" value="Ras"/>
    <property type="match status" value="1"/>
</dbReference>
<dbReference type="AlphaFoldDB" id="A0A6B2LSZ6"/>
<keyword evidence="1" id="KW-0547">Nucleotide-binding</keyword>
<evidence type="ECO:0000313" key="3">
    <source>
        <dbReference type="EMBL" id="NDV39960.1"/>
    </source>
</evidence>
<dbReference type="SMART" id="SM00174">
    <property type="entry name" value="RHO"/>
    <property type="match status" value="1"/>
</dbReference>
<protein>
    <submittedName>
        <fullName evidence="3">Uncharacterized protein</fullName>
    </submittedName>
</protein>
<dbReference type="GO" id="GO:0007264">
    <property type="term" value="P:small GTPase-mediated signal transduction"/>
    <property type="evidence" value="ECO:0007669"/>
    <property type="project" value="InterPro"/>
</dbReference>
<dbReference type="InterPro" id="IPR027417">
    <property type="entry name" value="P-loop_NTPase"/>
</dbReference>
<dbReference type="PANTHER" id="PTHR24072">
    <property type="entry name" value="RHO FAMILY GTPASE"/>
    <property type="match status" value="1"/>
</dbReference>
<proteinExistence type="predicted"/>
<reference evidence="3" key="1">
    <citation type="journal article" date="2020" name="J. Eukaryot. Microbiol.">
        <title>De novo Sequencing, Assembly and Annotation of the Transcriptome for the Free-Living Testate Amoeba Arcella intermedia.</title>
        <authorList>
            <person name="Ribeiro G.M."/>
            <person name="Porfirio-Sousa A.L."/>
            <person name="Maurer-Alcala X.X."/>
            <person name="Katz L.A."/>
            <person name="Lahr D.J.G."/>
        </authorList>
    </citation>
    <scope>NUCLEOTIDE SEQUENCE</scope>
</reference>
<keyword evidence="2" id="KW-0342">GTP-binding</keyword>
<dbReference type="GO" id="GO:0005525">
    <property type="term" value="F:GTP binding"/>
    <property type="evidence" value="ECO:0007669"/>
    <property type="project" value="UniProtKB-KW"/>
</dbReference>
<evidence type="ECO:0000256" key="2">
    <source>
        <dbReference type="ARBA" id="ARBA00023134"/>
    </source>
</evidence>
<dbReference type="InterPro" id="IPR001806">
    <property type="entry name" value="Small_GTPase"/>
</dbReference>
<evidence type="ECO:0000256" key="1">
    <source>
        <dbReference type="ARBA" id="ARBA00022741"/>
    </source>
</evidence>
<dbReference type="EMBL" id="GIBP01010991">
    <property type="protein sequence ID" value="NDV39960.1"/>
    <property type="molecule type" value="Transcribed_RNA"/>
</dbReference>
<organism evidence="3">
    <name type="scientific">Arcella intermedia</name>
    <dbReference type="NCBI Taxonomy" id="1963864"/>
    <lineage>
        <taxon>Eukaryota</taxon>
        <taxon>Amoebozoa</taxon>
        <taxon>Tubulinea</taxon>
        <taxon>Elardia</taxon>
        <taxon>Arcellinida</taxon>
        <taxon>Sphaerothecina</taxon>
        <taxon>Arcellidae</taxon>
        <taxon>Arcella</taxon>
    </lineage>
</organism>
<sequence length="115" mass="12893">MPEVRYHCPDASVVVVGTKVDLRGDLETIERLKEKSLEVVSYLEGFKFAQEVKAVKYLEVSARSQDGLKALFDEAIRVVLNKNMKIIMESTISSRSKLVPSIPPLLYNMESTTSS</sequence>
<dbReference type="PRINTS" id="PR00449">
    <property type="entry name" value="RASTRNSFRMNG"/>
</dbReference>
<dbReference type="GO" id="GO:0003924">
    <property type="term" value="F:GTPase activity"/>
    <property type="evidence" value="ECO:0007669"/>
    <property type="project" value="InterPro"/>
</dbReference>
<dbReference type="SUPFAM" id="SSF52540">
    <property type="entry name" value="P-loop containing nucleoside triphosphate hydrolases"/>
    <property type="match status" value="1"/>
</dbReference>